<dbReference type="Pfam" id="PF17138">
    <property type="entry name" value="DUF5111"/>
    <property type="match status" value="1"/>
</dbReference>
<dbReference type="OrthoDB" id="975117at2"/>
<gene>
    <name evidence="3" type="ORF">DXN04_11115</name>
</gene>
<proteinExistence type="predicted"/>
<protein>
    <submittedName>
        <fullName evidence="3">DUF5111 domain-containing protein</fullName>
    </submittedName>
</protein>
<dbReference type="InterPro" id="IPR033404">
    <property type="entry name" value="DUF5111"/>
</dbReference>
<accession>A0A3E1P3S9</accession>
<dbReference type="GO" id="GO:0005975">
    <property type="term" value="P:carbohydrate metabolic process"/>
    <property type="evidence" value="ECO:0007669"/>
    <property type="project" value="InterPro"/>
</dbReference>
<dbReference type="RefSeq" id="WP_116853435.1">
    <property type="nucleotide sequence ID" value="NZ_QTJV01000003.1"/>
</dbReference>
<sequence>MKKILLYILSIFLFISCKKEGSQAVLSGYQDGALTATATQLTLSQSAKDSVVLQLMWDAGKLSVSNGYSVEESLLQTTVQYALDADFSNIKKEVTVTSSAISYTTAVLNNLVIGFGLTAGESGNLYVRLKTTLAANTSSKYSNVLTLKITPYEAGSDAAYLYMASTDLTSFPWKLCARNKDGKYDGFVKVDQWYNFLLTNEESNSASVIYGSYPADGNQYVLSAAGDHWNLWTSNGGYLYIAANTNTLTWSETVVNSLSVVGDFNSWSTTATPMTYDAVNKVWTATITTTSAEQWGIKVLVNQSWSWFFGTSDEAGVCTLYTADANGFPYTKVGTYTLKLDLSDPQKFKYSVE</sequence>
<dbReference type="PROSITE" id="PS51257">
    <property type="entry name" value="PROKAR_LIPOPROTEIN"/>
    <property type="match status" value="1"/>
</dbReference>
<feature type="domain" description="SusE outer membrane protein" evidence="1">
    <location>
        <begin position="31"/>
        <end position="130"/>
    </location>
</feature>
<dbReference type="SUPFAM" id="SSF81296">
    <property type="entry name" value="E set domains"/>
    <property type="match status" value="1"/>
</dbReference>
<organism evidence="3 4">
    <name type="scientific">Chitinophaga silvisoli</name>
    <dbReference type="NCBI Taxonomy" id="2291814"/>
    <lineage>
        <taxon>Bacteria</taxon>
        <taxon>Pseudomonadati</taxon>
        <taxon>Bacteroidota</taxon>
        <taxon>Chitinophagia</taxon>
        <taxon>Chitinophagales</taxon>
        <taxon>Chitinophagaceae</taxon>
        <taxon>Chitinophaga</taxon>
    </lineage>
</organism>
<dbReference type="EMBL" id="QTJV01000003">
    <property type="protein sequence ID" value="RFM34780.1"/>
    <property type="molecule type" value="Genomic_DNA"/>
</dbReference>
<dbReference type="InterPro" id="IPR025970">
    <property type="entry name" value="SusE"/>
</dbReference>
<comment type="caution">
    <text evidence="3">The sequence shown here is derived from an EMBL/GenBank/DDBJ whole genome shotgun (WGS) entry which is preliminary data.</text>
</comment>
<evidence type="ECO:0000259" key="1">
    <source>
        <dbReference type="Pfam" id="PF14292"/>
    </source>
</evidence>
<keyword evidence="4" id="KW-1185">Reference proteome</keyword>
<dbReference type="AlphaFoldDB" id="A0A3E1P3S9"/>
<reference evidence="3 4" key="1">
    <citation type="submission" date="2018-08" db="EMBL/GenBank/DDBJ databases">
        <title>Chitinophaga sp. K20C18050901, a novel bacterium isolated from forest soil.</title>
        <authorList>
            <person name="Wang C."/>
        </authorList>
    </citation>
    <scope>NUCLEOTIDE SEQUENCE [LARGE SCALE GENOMIC DNA]</scope>
    <source>
        <strain evidence="3 4">K20C18050901</strain>
    </source>
</reference>
<dbReference type="Proteomes" id="UP000261174">
    <property type="component" value="Unassembled WGS sequence"/>
</dbReference>
<name>A0A3E1P3S9_9BACT</name>
<dbReference type="Gene3D" id="2.60.40.3620">
    <property type="match status" value="1"/>
</dbReference>
<dbReference type="InterPro" id="IPR014756">
    <property type="entry name" value="Ig_E-set"/>
</dbReference>
<dbReference type="GO" id="GO:0004553">
    <property type="term" value="F:hydrolase activity, hydrolyzing O-glycosyl compounds"/>
    <property type="evidence" value="ECO:0007669"/>
    <property type="project" value="InterPro"/>
</dbReference>
<dbReference type="Pfam" id="PF14292">
    <property type="entry name" value="SusE"/>
    <property type="match status" value="1"/>
</dbReference>
<evidence type="ECO:0000259" key="2">
    <source>
        <dbReference type="Pfam" id="PF17138"/>
    </source>
</evidence>
<feature type="domain" description="DUF5111" evidence="2">
    <location>
        <begin position="158"/>
        <end position="255"/>
    </location>
</feature>
<evidence type="ECO:0000313" key="3">
    <source>
        <dbReference type="EMBL" id="RFM34780.1"/>
    </source>
</evidence>
<evidence type="ECO:0000313" key="4">
    <source>
        <dbReference type="Proteomes" id="UP000261174"/>
    </source>
</evidence>